<accession>A0ABN2INM5</accession>
<dbReference type="Gene3D" id="3.40.710.10">
    <property type="entry name" value="DD-peptidase/beta-lactamase superfamily"/>
    <property type="match status" value="1"/>
</dbReference>
<dbReference type="InterPro" id="IPR012338">
    <property type="entry name" value="Beta-lactam/transpept-like"/>
</dbReference>
<dbReference type="PROSITE" id="PS51257">
    <property type="entry name" value="PROKAR_LIPOPROTEIN"/>
    <property type="match status" value="1"/>
</dbReference>
<name>A0ABN2INM5_9ACTN</name>
<dbReference type="Proteomes" id="UP001500383">
    <property type="component" value="Unassembled WGS sequence"/>
</dbReference>
<dbReference type="SUPFAM" id="SSF56601">
    <property type="entry name" value="beta-lactamase/transpeptidase-like"/>
    <property type="match status" value="1"/>
</dbReference>
<organism evidence="1 2">
    <name type="scientific">Dietzia cercidiphylli</name>
    <dbReference type="NCBI Taxonomy" id="498199"/>
    <lineage>
        <taxon>Bacteria</taxon>
        <taxon>Bacillati</taxon>
        <taxon>Actinomycetota</taxon>
        <taxon>Actinomycetes</taxon>
        <taxon>Mycobacteriales</taxon>
        <taxon>Dietziaceae</taxon>
        <taxon>Dietzia</taxon>
    </lineage>
</organism>
<keyword evidence="2" id="KW-1185">Reference proteome</keyword>
<comment type="caution">
    <text evidence="1">The sequence shown here is derived from an EMBL/GenBank/DDBJ whole genome shotgun (WGS) entry which is preliminary data.</text>
</comment>
<dbReference type="EMBL" id="BAAAQG010000007">
    <property type="protein sequence ID" value="GAA1708668.1"/>
    <property type="molecule type" value="Genomic_DNA"/>
</dbReference>
<gene>
    <name evidence="1" type="ORF">GCM10009831_17970</name>
</gene>
<evidence type="ECO:0000313" key="2">
    <source>
        <dbReference type="Proteomes" id="UP001500383"/>
    </source>
</evidence>
<sequence>MGLLSRRGALASGSCGLVLVVSGCGGLVPTSEPLQTVYVTSTVTTVSPGPVGPGGAEGPDTAQLTVPPVADPRPGGMDLSGVIDGVPSPVGIAVAGVGGRSEVQTAGVVQSGAAWSTIKVPLAVAVARVSPASLESASTAITASDNAAAERLWDALGGGASSAAGIGAVLADGGDSTTRVPTVRTRAEYSIFGQTRWPLVDQARFGSLLPCIGSSARVLDLMGRVSPDQSWGLGRIPGARFKGGWGPGESGGYLVRQFGIVPAAGGEVAVAIAVESASFDQGVGTLSAVADALALRLPSLQGEQC</sequence>
<evidence type="ECO:0008006" key="3">
    <source>
        <dbReference type="Google" id="ProtNLM"/>
    </source>
</evidence>
<proteinExistence type="predicted"/>
<protein>
    <recommendedName>
        <fullName evidence="3">Secreted protein</fullName>
    </recommendedName>
</protein>
<reference evidence="1 2" key="1">
    <citation type="journal article" date="2019" name="Int. J. Syst. Evol. Microbiol.">
        <title>The Global Catalogue of Microorganisms (GCM) 10K type strain sequencing project: providing services to taxonomists for standard genome sequencing and annotation.</title>
        <authorList>
            <consortium name="The Broad Institute Genomics Platform"/>
            <consortium name="The Broad Institute Genome Sequencing Center for Infectious Disease"/>
            <person name="Wu L."/>
            <person name="Ma J."/>
        </authorList>
    </citation>
    <scope>NUCLEOTIDE SEQUENCE [LARGE SCALE GENOMIC DNA]</scope>
    <source>
        <strain evidence="1 2">JCM 16002</strain>
    </source>
</reference>
<evidence type="ECO:0000313" key="1">
    <source>
        <dbReference type="EMBL" id="GAA1708668.1"/>
    </source>
</evidence>